<reference evidence="2" key="1">
    <citation type="submission" date="2016-10" db="EMBL/GenBank/DDBJ databases">
        <authorList>
            <person name="Varghese N."/>
            <person name="Submissions S."/>
        </authorList>
    </citation>
    <scope>NUCLEOTIDE SEQUENCE [LARGE SCALE GENOMIC DNA]</scope>
    <source>
        <strain evidence="2">Nm44</strain>
    </source>
</reference>
<proteinExistence type="predicted"/>
<sequence length="80" mass="9059">MVYVAWYMVAQPQGKAQRRRMAVPFQGAATEPCACKTTQSALESKHPKEKNKTYRKDFCTHNINARTSDQLRNLGLVSNS</sequence>
<accession>A0A1I4PUV9</accession>
<dbReference type="EMBL" id="FOUB01000023">
    <property type="protein sequence ID" value="SFM31588.1"/>
    <property type="molecule type" value="Genomic_DNA"/>
</dbReference>
<protein>
    <submittedName>
        <fullName evidence="1">Uncharacterized protein</fullName>
    </submittedName>
</protein>
<evidence type="ECO:0000313" key="2">
    <source>
        <dbReference type="Proteomes" id="UP000183287"/>
    </source>
</evidence>
<organism evidence="1 2">
    <name type="scientific">Nitrosomonas communis</name>
    <dbReference type="NCBI Taxonomy" id="44574"/>
    <lineage>
        <taxon>Bacteria</taxon>
        <taxon>Pseudomonadati</taxon>
        <taxon>Pseudomonadota</taxon>
        <taxon>Betaproteobacteria</taxon>
        <taxon>Nitrosomonadales</taxon>
        <taxon>Nitrosomonadaceae</taxon>
        <taxon>Nitrosomonas</taxon>
    </lineage>
</organism>
<keyword evidence="2" id="KW-1185">Reference proteome</keyword>
<evidence type="ECO:0000313" key="1">
    <source>
        <dbReference type="EMBL" id="SFM31588.1"/>
    </source>
</evidence>
<gene>
    <name evidence="1" type="ORF">SAMN05421863_102315</name>
</gene>
<dbReference type="AlphaFoldDB" id="A0A1I4PUV9"/>
<name>A0A1I4PUV9_9PROT</name>
<dbReference type="Proteomes" id="UP000183287">
    <property type="component" value="Unassembled WGS sequence"/>
</dbReference>